<dbReference type="PROSITE" id="PS50894">
    <property type="entry name" value="HPT"/>
    <property type="match status" value="1"/>
</dbReference>
<dbReference type="EC" id="2.7.13.3" evidence="4"/>
<dbReference type="GO" id="GO:0005524">
    <property type="term" value="F:ATP binding"/>
    <property type="evidence" value="ECO:0007669"/>
    <property type="project" value="UniProtKB-KW"/>
</dbReference>
<feature type="region of interest" description="Disordered" evidence="19">
    <location>
        <begin position="1"/>
        <end position="41"/>
    </location>
</feature>
<dbReference type="HOGENOM" id="CLU_000445_114_15_3"/>
<dbReference type="Gene3D" id="1.20.120.160">
    <property type="entry name" value="HPT domain"/>
    <property type="match status" value="1"/>
</dbReference>
<dbReference type="RefSeq" id="WP_006102224.1">
    <property type="nucleotide sequence ID" value="NZ_DS989853.1"/>
</dbReference>
<keyword evidence="14" id="KW-0472">Membrane</keyword>
<dbReference type="Pfam" id="PF00072">
    <property type="entry name" value="Response_reg"/>
    <property type="match status" value="2"/>
</dbReference>
<keyword evidence="5" id="KW-1003">Cell membrane</keyword>
<dbReference type="InterPro" id="IPR036097">
    <property type="entry name" value="HisK_dim/P_sf"/>
</dbReference>
<evidence type="ECO:0000256" key="3">
    <source>
        <dbReference type="ARBA" id="ARBA00006402"/>
    </source>
</evidence>
<evidence type="ECO:0000256" key="7">
    <source>
        <dbReference type="ARBA" id="ARBA00022679"/>
    </source>
</evidence>
<evidence type="ECO:0000256" key="12">
    <source>
        <dbReference type="ARBA" id="ARBA00022989"/>
    </source>
</evidence>
<evidence type="ECO:0000256" key="8">
    <source>
        <dbReference type="ARBA" id="ARBA00022692"/>
    </source>
</evidence>
<dbReference type="Pfam" id="PF02518">
    <property type="entry name" value="HATPase_c"/>
    <property type="match status" value="1"/>
</dbReference>
<dbReference type="SMART" id="SM00388">
    <property type="entry name" value="HisKA"/>
    <property type="match status" value="1"/>
</dbReference>
<evidence type="ECO:0000259" key="21">
    <source>
        <dbReference type="PROSITE" id="PS50110"/>
    </source>
</evidence>
<dbReference type="InterPro" id="IPR001789">
    <property type="entry name" value="Sig_transdc_resp-reg_receiver"/>
</dbReference>
<dbReference type="SMART" id="SM00073">
    <property type="entry name" value="HPT"/>
    <property type="match status" value="1"/>
</dbReference>
<reference evidence="25 26" key="1">
    <citation type="submission" date="2008-07" db="EMBL/GenBank/DDBJ databases">
        <authorList>
            <person name="Tandeau de Marsac N."/>
            <person name="Ferriera S."/>
            <person name="Johnson J."/>
            <person name="Kravitz S."/>
            <person name="Beeson K."/>
            <person name="Sutton G."/>
            <person name="Rogers Y.-H."/>
            <person name="Friedman R."/>
            <person name="Frazier M."/>
            <person name="Venter J.C."/>
        </authorList>
    </citation>
    <scope>NUCLEOTIDE SEQUENCE [LARGE SCALE GENOMIC DNA]</scope>
    <source>
        <strain evidence="25 26">PCC 7420</strain>
    </source>
</reference>
<dbReference type="CDD" id="cd00156">
    <property type="entry name" value="REC"/>
    <property type="match status" value="1"/>
</dbReference>
<dbReference type="Pfam" id="PF00512">
    <property type="entry name" value="HisKA"/>
    <property type="match status" value="1"/>
</dbReference>
<evidence type="ECO:0000256" key="9">
    <source>
        <dbReference type="ARBA" id="ARBA00022741"/>
    </source>
</evidence>
<feature type="domain" description="Response regulatory" evidence="21">
    <location>
        <begin position="793"/>
        <end position="910"/>
    </location>
</feature>
<dbReference type="Pfam" id="PF01590">
    <property type="entry name" value="GAF"/>
    <property type="match status" value="1"/>
</dbReference>
<dbReference type="InterPro" id="IPR029016">
    <property type="entry name" value="GAF-like_dom_sf"/>
</dbReference>
<dbReference type="InterPro" id="IPR011006">
    <property type="entry name" value="CheY-like_superfamily"/>
</dbReference>
<evidence type="ECO:0000256" key="2">
    <source>
        <dbReference type="ARBA" id="ARBA00004651"/>
    </source>
</evidence>
<dbReference type="PRINTS" id="PR00344">
    <property type="entry name" value="BCTRLSENSOR"/>
</dbReference>
<dbReference type="InterPro" id="IPR008207">
    <property type="entry name" value="Sig_transdc_His_kin_Hpt_dom"/>
</dbReference>
<evidence type="ECO:0000256" key="1">
    <source>
        <dbReference type="ARBA" id="ARBA00000085"/>
    </source>
</evidence>
<dbReference type="CDD" id="cd00082">
    <property type="entry name" value="HisKA"/>
    <property type="match status" value="1"/>
</dbReference>
<comment type="catalytic activity">
    <reaction evidence="1">
        <text>ATP + protein L-histidine = ADP + protein N-phospho-L-histidine.</text>
        <dbReference type="EC" id="2.7.13.3"/>
    </reaction>
</comment>
<dbReference type="GO" id="GO:0005886">
    <property type="term" value="C:plasma membrane"/>
    <property type="evidence" value="ECO:0007669"/>
    <property type="project" value="UniProtKB-SubCell"/>
</dbReference>
<evidence type="ECO:0000259" key="22">
    <source>
        <dbReference type="PROSITE" id="PS50112"/>
    </source>
</evidence>
<dbReference type="InterPro" id="IPR004358">
    <property type="entry name" value="Sig_transdc_His_kin-like_C"/>
</dbReference>
<dbReference type="CDD" id="cd16922">
    <property type="entry name" value="HATPase_EvgS-ArcB-TorS-like"/>
    <property type="match status" value="1"/>
</dbReference>
<dbReference type="PANTHER" id="PTHR45339">
    <property type="entry name" value="HYBRID SIGNAL TRANSDUCTION HISTIDINE KINASE J"/>
    <property type="match status" value="1"/>
</dbReference>
<feature type="modified residue" description="4-aspartylphosphate" evidence="17">
    <location>
        <position position="842"/>
    </location>
</feature>
<dbReference type="PROSITE" id="PS50109">
    <property type="entry name" value="HIS_KIN"/>
    <property type="match status" value="1"/>
</dbReference>
<dbReference type="Gene3D" id="3.40.50.2300">
    <property type="match status" value="2"/>
</dbReference>
<sequence>MRLGNRKQPGGAGCGLDSNPQAIAKDGTKKKTGNKAKGDNDWIGGHDTTLNPIQMPPLPSNEADRLKALERYHILDTLPEKAFDDLTKMAAYICDAPIALISLLDATRQWFKSKVGIDATQTPKEQAFCAHAILNPDQVLMVPNALDDERFAQNPLVTSEPNIRFYAGTPLVTPDGFALGTLCVIDQVPRQLTPEQIEALEALGRQVIAQIELRLNVDKLERQMQALQKAENNYRSIFENAVEGIYQTTPDGHYISANPALARIYGYNSPAELIASVTDIGQQLYVDPSKRAEFINRMQQQGAVSHFEVQVYRRDRSLIWIMENARAVRDRNGTLLYYEGSVEDITQQKQAQTALEQQNRALKDARQVAEKANKAKSEFLAMMSHEIRTPMNGVIGMTGLLLDTELTPDQRHFAETIRNSGDALLTIINDILDFSKIESGKLDLEEQPFELRDCVEDALDLLAAKAAAKKLELGYRFDSHIPDQVRGDVTRVRQILVNLLSNAVKFTEAGEIVVSVTGRKLENEADSHPDSNRYHIQFAVNDTGIGIAPQRMHRLFKPFSQVDSSTSRQYGGTGLGLAICKQLSAMMGGTMWVESHGTVAGNPPAGWQLSAEQPSESGSTFYFMITVESVAGAVAQRVDSPSCLSGKRLLIVDDNATNRDFLSRQAEAWSMVTDTASSAAEAIALIEQEPSFDLAILDMQMPQVDGLSLAATLRQRPDCQQLPLIMLTSIGIPEKELNAAQVDFAAFLNKPIKQSQLYSVLVQTVGGMPTKIKSRRSQGVKLDSQMASRLPRRILVAEDNLVNQLLAVRLLQRMGYRADVVSDGLEALEALHRQPYDMVFMDVQMPHMDGLEATQRICQTWNAATRPRIIAMTANAMESDRQECLKAGMDDYISKPIRVEELVRVLNQSVPNQETIEPAPRREAALDLEVLQALRETLGEGASACLAQLITVFLTETPALIQGMETAIVQGDATGLEASAHTLKSSSASLGAIPFSEYCEKLERMGENEQLTTASEVVSRLKREYERVKAALMEIKCG</sequence>
<feature type="modified residue" description="4-aspartylphosphate" evidence="17">
    <location>
        <position position="698"/>
    </location>
</feature>
<evidence type="ECO:0000256" key="5">
    <source>
        <dbReference type="ARBA" id="ARBA00022475"/>
    </source>
</evidence>
<dbReference type="SUPFAM" id="SSF55874">
    <property type="entry name" value="ATPase domain of HSP90 chaperone/DNA topoisomerase II/histidine kinase"/>
    <property type="match status" value="1"/>
</dbReference>
<dbReference type="EMBL" id="DS989853">
    <property type="protein sequence ID" value="EDX74378.1"/>
    <property type="molecule type" value="Genomic_DNA"/>
</dbReference>
<keyword evidence="12" id="KW-1133">Transmembrane helix</keyword>
<dbReference type="Gene3D" id="1.10.287.130">
    <property type="match status" value="1"/>
</dbReference>
<dbReference type="PROSITE" id="PS50112">
    <property type="entry name" value="PAS"/>
    <property type="match status" value="1"/>
</dbReference>
<accession>B4VUP4</accession>
<dbReference type="Pfam" id="PF13426">
    <property type="entry name" value="PAS_9"/>
    <property type="match status" value="1"/>
</dbReference>
<keyword evidence="10" id="KW-0418">Kinase</keyword>
<dbReference type="SUPFAM" id="SSF55781">
    <property type="entry name" value="GAF domain-like"/>
    <property type="match status" value="1"/>
</dbReference>
<dbReference type="Gene3D" id="3.30.450.20">
    <property type="entry name" value="PAS domain"/>
    <property type="match status" value="1"/>
</dbReference>
<name>B4VUP4_9CYAN</name>
<feature type="domain" description="HPt" evidence="24">
    <location>
        <begin position="942"/>
        <end position="1035"/>
    </location>
</feature>
<dbReference type="Pfam" id="PF01627">
    <property type="entry name" value="Hpt"/>
    <property type="match status" value="1"/>
</dbReference>
<dbReference type="SUPFAM" id="SSF52172">
    <property type="entry name" value="CheY-like"/>
    <property type="match status" value="2"/>
</dbReference>
<dbReference type="SUPFAM" id="SSF47226">
    <property type="entry name" value="Histidine-containing phosphotransfer domain, HPT domain"/>
    <property type="match status" value="1"/>
</dbReference>
<dbReference type="NCBIfam" id="TIGR00229">
    <property type="entry name" value="sensory_box"/>
    <property type="match status" value="1"/>
</dbReference>
<evidence type="ECO:0000259" key="20">
    <source>
        <dbReference type="PROSITE" id="PS50109"/>
    </source>
</evidence>
<comment type="similarity">
    <text evidence="3">In the N-terminal section; belongs to the phytochrome family.</text>
</comment>
<feature type="modified residue" description="Phosphohistidine" evidence="16">
    <location>
        <position position="981"/>
    </location>
</feature>
<feature type="domain" description="PAS" evidence="22">
    <location>
        <begin position="230"/>
        <end position="268"/>
    </location>
</feature>
<dbReference type="InterPro" id="IPR005467">
    <property type="entry name" value="His_kinase_dom"/>
</dbReference>
<dbReference type="FunFam" id="1.10.287.130:FF:000003">
    <property type="entry name" value="Histidine kinase"/>
    <property type="match status" value="1"/>
</dbReference>
<keyword evidence="9" id="KW-0547">Nucleotide-binding</keyword>
<dbReference type="SUPFAM" id="SSF47384">
    <property type="entry name" value="Homodimeric domain of signal transducing histidine kinase"/>
    <property type="match status" value="1"/>
</dbReference>
<evidence type="ECO:0000256" key="15">
    <source>
        <dbReference type="ARBA" id="ARBA00074306"/>
    </source>
</evidence>
<evidence type="ECO:0000256" key="17">
    <source>
        <dbReference type="PROSITE-ProRule" id="PRU00169"/>
    </source>
</evidence>
<feature type="domain" description="Response regulatory" evidence="21">
    <location>
        <begin position="648"/>
        <end position="765"/>
    </location>
</feature>
<dbReference type="InterPro" id="IPR036641">
    <property type="entry name" value="HPT_dom_sf"/>
</dbReference>
<evidence type="ECO:0000256" key="11">
    <source>
        <dbReference type="ARBA" id="ARBA00022840"/>
    </source>
</evidence>
<evidence type="ECO:0000256" key="14">
    <source>
        <dbReference type="ARBA" id="ARBA00023136"/>
    </source>
</evidence>
<dbReference type="PROSITE" id="PS50110">
    <property type="entry name" value="RESPONSE_REGULATORY"/>
    <property type="match status" value="2"/>
</dbReference>
<dbReference type="InterPro" id="IPR003661">
    <property type="entry name" value="HisK_dim/P_dom"/>
</dbReference>
<evidence type="ECO:0000259" key="23">
    <source>
        <dbReference type="PROSITE" id="PS50113"/>
    </source>
</evidence>
<keyword evidence="26" id="KW-1185">Reference proteome</keyword>
<dbReference type="FunFam" id="3.30.565.10:FF:000010">
    <property type="entry name" value="Sensor histidine kinase RcsC"/>
    <property type="match status" value="1"/>
</dbReference>
<feature type="domain" description="PAC" evidence="23">
    <location>
        <begin position="305"/>
        <end position="357"/>
    </location>
</feature>
<evidence type="ECO:0000256" key="19">
    <source>
        <dbReference type="SAM" id="MobiDB-lite"/>
    </source>
</evidence>
<dbReference type="OrthoDB" id="5389090at2"/>
<dbReference type="Gene3D" id="3.30.450.40">
    <property type="match status" value="1"/>
</dbReference>
<keyword evidence="7" id="KW-0808">Transferase</keyword>
<dbReference type="InterPro" id="IPR001610">
    <property type="entry name" value="PAC"/>
</dbReference>
<dbReference type="InterPro" id="IPR035965">
    <property type="entry name" value="PAS-like_dom_sf"/>
</dbReference>
<feature type="coiled-coil region" evidence="18">
    <location>
        <begin position="345"/>
        <end position="375"/>
    </location>
</feature>
<organism evidence="25 26">
    <name type="scientific">Coleofasciculus chthonoplastes PCC 7420</name>
    <dbReference type="NCBI Taxonomy" id="118168"/>
    <lineage>
        <taxon>Bacteria</taxon>
        <taxon>Bacillati</taxon>
        <taxon>Cyanobacteriota</taxon>
        <taxon>Cyanophyceae</taxon>
        <taxon>Coleofasciculales</taxon>
        <taxon>Coleofasciculaceae</taxon>
        <taxon>Coleofasciculus</taxon>
    </lineage>
</organism>
<keyword evidence="18" id="KW-0175">Coiled coil</keyword>
<dbReference type="eggNOG" id="COG0642">
    <property type="taxonomic scope" value="Bacteria"/>
</dbReference>
<evidence type="ECO:0000313" key="25">
    <source>
        <dbReference type="EMBL" id="EDX74378.1"/>
    </source>
</evidence>
<feature type="coiled-coil region" evidence="18">
    <location>
        <begin position="210"/>
        <end position="240"/>
    </location>
</feature>
<dbReference type="PANTHER" id="PTHR45339:SF1">
    <property type="entry name" value="HYBRID SIGNAL TRANSDUCTION HISTIDINE KINASE J"/>
    <property type="match status" value="1"/>
</dbReference>
<dbReference type="Gene3D" id="3.30.565.10">
    <property type="entry name" value="Histidine kinase-like ATPase, C-terminal domain"/>
    <property type="match status" value="1"/>
</dbReference>
<dbReference type="PROSITE" id="PS50113">
    <property type="entry name" value="PAC"/>
    <property type="match status" value="1"/>
</dbReference>
<dbReference type="InterPro" id="IPR000014">
    <property type="entry name" value="PAS"/>
</dbReference>
<dbReference type="AlphaFoldDB" id="B4VUP4"/>
<proteinExistence type="inferred from homology"/>
<keyword evidence="13" id="KW-0902">Two-component regulatory system</keyword>
<feature type="domain" description="Histidine kinase" evidence="20">
    <location>
        <begin position="382"/>
        <end position="617"/>
    </location>
</feature>
<evidence type="ECO:0000256" key="18">
    <source>
        <dbReference type="SAM" id="Coils"/>
    </source>
</evidence>
<dbReference type="SUPFAM" id="SSF55785">
    <property type="entry name" value="PYP-like sensor domain (PAS domain)"/>
    <property type="match status" value="1"/>
</dbReference>
<dbReference type="GO" id="GO:0000155">
    <property type="term" value="F:phosphorelay sensor kinase activity"/>
    <property type="evidence" value="ECO:0007669"/>
    <property type="project" value="InterPro"/>
</dbReference>
<dbReference type="eggNOG" id="COG2203">
    <property type="taxonomic scope" value="Bacteria"/>
</dbReference>
<keyword evidence="8" id="KW-0812">Transmembrane</keyword>
<evidence type="ECO:0000256" key="13">
    <source>
        <dbReference type="ARBA" id="ARBA00023012"/>
    </source>
</evidence>
<dbReference type="SMART" id="SM00086">
    <property type="entry name" value="PAC"/>
    <property type="match status" value="1"/>
</dbReference>
<dbReference type="SMART" id="SM00065">
    <property type="entry name" value="GAF"/>
    <property type="match status" value="1"/>
</dbReference>
<dbReference type="InterPro" id="IPR003018">
    <property type="entry name" value="GAF"/>
</dbReference>
<gene>
    <name evidence="25" type="ORF">MC7420_3902</name>
</gene>
<dbReference type="SMART" id="SM00387">
    <property type="entry name" value="HATPase_c"/>
    <property type="match status" value="1"/>
</dbReference>
<evidence type="ECO:0000259" key="24">
    <source>
        <dbReference type="PROSITE" id="PS50894"/>
    </source>
</evidence>
<evidence type="ECO:0000256" key="16">
    <source>
        <dbReference type="PROSITE-ProRule" id="PRU00110"/>
    </source>
</evidence>
<dbReference type="CDD" id="cd17546">
    <property type="entry name" value="REC_hyHK_CKI1_RcsC-like"/>
    <property type="match status" value="1"/>
</dbReference>
<dbReference type="SMART" id="SM00448">
    <property type="entry name" value="REC"/>
    <property type="match status" value="2"/>
</dbReference>
<dbReference type="CDD" id="cd00130">
    <property type="entry name" value="PAS"/>
    <property type="match status" value="1"/>
</dbReference>
<comment type="subcellular location">
    <subcellularLocation>
        <location evidence="2">Cell membrane</location>
        <topology evidence="2">Multi-pass membrane protein</topology>
    </subcellularLocation>
</comment>
<evidence type="ECO:0000256" key="4">
    <source>
        <dbReference type="ARBA" id="ARBA00012438"/>
    </source>
</evidence>
<dbReference type="CDD" id="cd00088">
    <property type="entry name" value="HPT"/>
    <property type="match status" value="1"/>
</dbReference>
<dbReference type="InterPro" id="IPR000700">
    <property type="entry name" value="PAS-assoc_C"/>
</dbReference>
<dbReference type="InterPro" id="IPR003594">
    <property type="entry name" value="HATPase_dom"/>
</dbReference>
<evidence type="ECO:0000256" key="10">
    <source>
        <dbReference type="ARBA" id="ARBA00022777"/>
    </source>
</evidence>
<protein>
    <recommendedName>
        <fullName evidence="15">Circadian input-output histidine kinase CikA</fullName>
        <ecNumber evidence="4">2.7.13.3</ecNumber>
    </recommendedName>
</protein>
<dbReference type="Proteomes" id="UP000003835">
    <property type="component" value="Unassembled WGS sequence"/>
</dbReference>
<keyword evidence="6 17" id="KW-0597">Phosphoprotein</keyword>
<dbReference type="STRING" id="118168.MC7420_3902"/>
<keyword evidence="11" id="KW-0067">ATP-binding</keyword>
<evidence type="ECO:0000256" key="6">
    <source>
        <dbReference type="ARBA" id="ARBA00022553"/>
    </source>
</evidence>
<dbReference type="InterPro" id="IPR036890">
    <property type="entry name" value="HATPase_C_sf"/>
</dbReference>
<evidence type="ECO:0000313" key="26">
    <source>
        <dbReference type="Proteomes" id="UP000003835"/>
    </source>
</evidence>
<dbReference type="eggNOG" id="COG5002">
    <property type="taxonomic scope" value="Bacteria"/>
</dbReference>